<evidence type="ECO:0000313" key="1">
    <source>
        <dbReference type="EMBL" id="SDD37259.1"/>
    </source>
</evidence>
<gene>
    <name evidence="1" type="ORF">SAMN04487894_108173</name>
</gene>
<keyword evidence="2" id="KW-1185">Reference proteome</keyword>
<dbReference type="SUPFAM" id="SSF55166">
    <property type="entry name" value="Hedgehog/DD-peptidase"/>
    <property type="match status" value="1"/>
</dbReference>
<dbReference type="STRING" id="1285928.SAMN04487894_108173"/>
<sequence>MEKYLENLGSRKEDHRVGEKKYSMKKIVDFYISTILKSAEFNSPDPVANMDLLLPDFKTVFATCVQQYKNRYPDQDVTFTETYRSNVLQEKYYNDGASKVKKDGMHHFGIAGDSIFIIGGKKTYKGDVNLLRKIYNDNGLTILGMWDPLHVQYIPVAEQQRLRDMVSEAVAGKQQAEKKFVLLDHMEDAPYGVCTVYGEEKCYRGKKYICDRNPTGDLEWAAMDENC</sequence>
<organism evidence="1 2">
    <name type="scientific">Niabella drilacis (strain DSM 25811 / CCM 8410 / CCUG 62505 / LMG 26954 / E90)</name>
    <dbReference type="NCBI Taxonomy" id="1285928"/>
    <lineage>
        <taxon>Bacteria</taxon>
        <taxon>Pseudomonadati</taxon>
        <taxon>Bacteroidota</taxon>
        <taxon>Chitinophagia</taxon>
        <taxon>Chitinophagales</taxon>
        <taxon>Chitinophagaceae</taxon>
        <taxon>Niabella</taxon>
    </lineage>
</organism>
<evidence type="ECO:0000313" key="2">
    <source>
        <dbReference type="Proteomes" id="UP000198757"/>
    </source>
</evidence>
<dbReference type="InterPro" id="IPR009045">
    <property type="entry name" value="Zn_M74/Hedgehog-like"/>
</dbReference>
<dbReference type="Gene3D" id="3.30.1380.10">
    <property type="match status" value="1"/>
</dbReference>
<dbReference type="AlphaFoldDB" id="A0A1G6U7I2"/>
<accession>A0A1G6U7I2</accession>
<name>A0A1G6U7I2_NIADE</name>
<protein>
    <recommendedName>
        <fullName evidence="3">D-alanyl-D-alanine carboxypeptidase</fullName>
    </recommendedName>
</protein>
<reference evidence="2" key="1">
    <citation type="submission" date="2016-10" db="EMBL/GenBank/DDBJ databases">
        <authorList>
            <person name="Varghese N."/>
            <person name="Submissions S."/>
        </authorList>
    </citation>
    <scope>NUCLEOTIDE SEQUENCE [LARGE SCALE GENOMIC DNA]</scope>
    <source>
        <strain evidence="2">DSM 25811 / CCM 8410 / LMG 26954 / E90</strain>
    </source>
</reference>
<proteinExistence type="predicted"/>
<evidence type="ECO:0008006" key="3">
    <source>
        <dbReference type="Google" id="ProtNLM"/>
    </source>
</evidence>
<dbReference type="Proteomes" id="UP000198757">
    <property type="component" value="Unassembled WGS sequence"/>
</dbReference>
<dbReference type="EMBL" id="FMZO01000008">
    <property type="protein sequence ID" value="SDD37259.1"/>
    <property type="molecule type" value="Genomic_DNA"/>
</dbReference>